<proteinExistence type="predicted"/>
<evidence type="ECO:0000259" key="2">
    <source>
        <dbReference type="Pfam" id="PF05050"/>
    </source>
</evidence>
<dbReference type="Proteomes" id="UP000663852">
    <property type="component" value="Unassembled WGS sequence"/>
</dbReference>
<protein>
    <recommendedName>
        <fullName evidence="2">Methyltransferase FkbM domain-containing protein</fullName>
    </recommendedName>
</protein>
<dbReference type="AlphaFoldDB" id="A0A815AHW7"/>
<dbReference type="PANTHER" id="PTHR34203:SF15">
    <property type="entry name" value="SLL1173 PROTEIN"/>
    <property type="match status" value="1"/>
</dbReference>
<feature type="region of interest" description="Disordered" evidence="1">
    <location>
        <begin position="1"/>
        <end position="21"/>
    </location>
</feature>
<dbReference type="PANTHER" id="PTHR34203">
    <property type="entry name" value="METHYLTRANSFERASE, FKBM FAMILY PROTEIN"/>
    <property type="match status" value="1"/>
</dbReference>
<accession>A0A815AHW7</accession>
<dbReference type="InterPro" id="IPR052514">
    <property type="entry name" value="SAM-dependent_MTase"/>
</dbReference>
<sequence>MDDRVPSYKLATESGDKPYADGDRAQAQALEELHLYETCQRDPSTIVVDVGAFLGDFGLYAAACGCTVYTFEIQPKMVALIRLSIKYNSFPPSRFHLYHNAVSDLPTGSAVTFTPGGGSTAIVNGSMSVETIRLDDVPWSSSSIYMLKVDVEGLELNVLRSAKNLFVQRRIHHVIFEYSPWLSDRAPQKLLLPYVENELKAKFLYALHRKKKIIFGPLTQKELQRFYQRHLVSHLQTDIYAVFDENATNTSIRATPYRKETSCKISNCNYLAMFAYIQMS</sequence>
<organism evidence="3 4">
    <name type="scientific">Adineta ricciae</name>
    <name type="common">Rotifer</name>
    <dbReference type="NCBI Taxonomy" id="249248"/>
    <lineage>
        <taxon>Eukaryota</taxon>
        <taxon>Metazoa</taxon>
        <taxon>Spiralia</taxon>
        <taxon>Gnathifera</taxon>
        <taxon>Rotifera</taxon>
        <taxon>Eurotatoria</taxon>
        <taxon>Bdelloidea</taxon>
        <taxon>Adinetida</taxon>
        <taxon>Adinetidae</taxon>
        <taxon>Adineta</taxon>
    </lineage>
</organism>
<evidence type="ECO:0000313" key="3">
    <source>
        <dbReference type="EMBL" id="CAF1254828.1"/>
    </source>
</evidence>
<dbReference type="InterPro" id="IPR029063">
    <property type="entry name" value="SAM-dependent_MTases_sf"/>
</dbReference>
<dbReference type="NCBIfam" id="TIGR01444">
    <property type="entry name" value="fkbM_fam"/>
    <property type="match status" value="1"/>
</dbReference>
<dbReference type="OrthoDB" id="411251at2759"/>
<reference evidence="3" key="1">
    <citation type="submission" date="2021-02" db="EMBL/GenBank/DDBJ databases">
        <authorList>
            <person name="Nowell W R."/>
        </authorList>
    </citation>
    <scope>NUCLEOTIDE SEQUENCE</scope>
</reference>
<dbReference type="Pfam" id="PF05050">
    <property type="entry name" value="Methyltransf_21"/>
    <property type="match status" value="1"/>
</dbReference>
<evidence type="ECO:0000313" key="4">
    <source>
        <dbReference type="Proteomes" id="UP000663852"/>
    </source>
</evidence>
<dbReference type="InterPro" id="IPR006342">
    <property type="entry name" value="FkbM_mtfrase"/>
</dbReference>
<dbReference type="EMBL" id="CAJNOJ010000182">
    <property type="protein sequence ID" value="CAF1254828.1"/>
    <property type="molecule type" value="Genomic_DNA"/>
</dbReference>
<gene>
    <name evidence="3" type="ORF">EDS130_LOCUS28185</name>
</gene>
<dbReference type="SUPFAM" id="SSF53335">
    <property type="entry name" value="S-adenosyl-L-methionine-dependent methyltransferases"/>
    <property type="match status" value="1"/>
</dbReference>
<comment type="caution">
    <text evidence="3">The sequence shown here is derived from an EMBL/GenBank/DDBJ whole genome shotgun (WGS) entry which is preliminary data.</text>
</comment>
<name>A0A815AHW7_ADIRI</name>
<evidence type="ECO:0000256" key="1">
    <source>
        <dbReference type="SAM" id="MobiDB-lite"/>
    </source>
</evidence>
<feature type="domain" description="Methyltransferase FkbM" evidence="2">
    <location>
        <begin position="49"/>
        <end position="182"/>
    </location>
</feature>
<dbReference type="Gene3D" id="3.40.50.150">
    <property type="entry name" value="Vaccinia Virus protein VP39"/>
    <property type="match status" value="1"/>
</dbReference>